<feature type="coiled-coil region" evidence="1">
    <location>
        <begin position="7"/>
        <end position="59"/>
    </location>
</feature>
<evidence type="ECO:0000256" key="1">
    <source>
        <dbReference type="SAM" id="Coils"/>
    </source>
</evidence>
<feature type="compositionally biased region" description="Low complexity" evidence="2">
    <location>
        <begin position="594"/>
        <end position="625"/>
    </location>
</feature>
<feature type="compositionally biased region" description="Polar residues" evidence="2">
    <location>
        <begin position="122"/>
        <end position="134"/>
    </location>
</feature>
<feature type="compositionally biased region" description="Low complexity" evidence="2">
    <location>
        <begin position="152"/>
        <end position="167"/>
    </location>
</feature>
<reference evidence="3" key="1">
    <citation type="journal article" date="2020" name="bioRxiv">
        <title>Comparative genomics of Chlamydomonas.</title>
        <authorList>
            <person name="Craig R.J."/>
            <person name="Hasan A.R."/>
            <person name="Ness R.W."/>
            <person name="Keightley P.D."/>
        </authorList>
    </citation>
    <scope>NUCLEOTIDE SEQUENCE</scope>
    <source>
        <strain evidence="3">CCAP 11/70</strain>
    </source>
</reference>
<organism evidence="3 4">
    <name type="scientific">Edaphochlamys debaryana</name>
    <dbReference type="NCBI Taxonomy" id="47281"/>
    <lineage>
        <taxon>Eukaryota</taxon>
        <taxon>Viridiplantae</taxon>
        <taxon>Chlorophyta</taxon>
        <taxon>core chlorophytes</taxon>
        <taxon>Chlorophyceae</taxon>
        <taxon>CS clade</taxon>
        <taxon>Chlamydomonadales</taxon>
        <taxon>Chlamydomonadales incertae sedis</taxon>
        <taxon>Edaphochlamys</taxon>
    </lineage>
</organism>
<accession>A0A836BS16</accession>
<dbReference type="Proteomes" id="UP000612055">
    <property type="component" value="Unassembled WGS sequence"/>
</dbReference>
<dbReference type="AlphaFoldDB" id="A0A836BS16"/>
<feature type="compositionally biased region" description="Acidic residues" evidence="2">
    <location>
        <begin position="532"/>
        <end position="548"/>
    </location>
</feature>
<sequence length="814" mass="83218">MEAQQRAEALEEEVRQLRRQLAEAAERSRAAEQARVEAVEALTQRAETAEQALSAALERADALTLLATGTMKAFARWRPKRGRLEQPERRVASETRVGKVAVQPYFRRIKQRLQQRPVLGGSESSGTEQETPSDQDPAAQGPDEPTDPQPQPVDAAAAVANRSQPPVRQLPPPLAPQHPAGVRETPLLPRHQPIQPPTAHRAVGSAGMVSLPPPPGLLPRLPMAKAGGFAFPPLRVGPLLAAGGGPAAAVATSVRGVEAAARVFPQMHSMAAVAPGAGAWVKPGGARPAQGPAYTAPEPRGGEAGMVSGGAGAMATAPLSIPAQAPVGTIHLPSAGAGVGGGAGGRGGAGAPHFAPSGGALQGQARPALGRPFSAGAAAAGGSSGSGIERAAQPPARAVPSTQPLPSMGGRLGSQVALSKAAEGLGPSAPAPRPVAVGQNVAPVRPMVGGGAPGQEPIKREQQPGSEGAQPGLRHSRKQARPHRHRSPGADAAVHSPGSASRDRAESDGSDGEGRGPSAAKRVRRVEGAAEVGEEPEEGAEAGGEDEPGGASRDMRASGRDRGPVSAAEAAGGSANGAGSLGRSLAGAGGVAGPSGPAQLAAAAGAQPATAAPVPAAPRRAWPSPYDSDKERGRRLPSPILLPRPRADAPPGPGPMPVFSDTEPDAGDERPSPKLFRSHAAVLNSVLRLPVFDNTQSDAELAALRRGGPQFPCSSRVPHGRAPIVFYNDLGAVFNIRRYDAEALNKFRALSFEAKKNAAERVIFGRGGVGVVRRELSMPGNCSDWDVLVMVVVLARNRAENAQLAARRRARRLA</sequence>
<feature type="compositionally biased region" description="Basic and acidic residues" evidence="2">
    <location>
        <begin position="553"/>
        <end position="563"/>
    </location>
</feature>
<evidence type="ECO:0000313" key="3">
    <source>
        <dbReference type="EMBL" id="KAG2485394.1"/>
    </source>
</evidence>
<proteinExistence type="predicted"/>
<keyword evidence="1" id="KW-0175">Coiled coil</keyword>
<feature type="region of interest" description="Disordered" evidence="2">
    <location>
        <begin position="443"/>
        <end position="671"/>
    </location>
</feature>
<feature type="region of interest" description="Disordered" evidence="2">
    <location>
        <begin position="340"/>
        <end position="412"/>
    </location>
</feature>
<feature type="compositionally biased region" description="Basic residues" evidence="2">
    <location>
        <begin position="474"/>
        <end position="487"/>
    </location>
</feature>
<keyword evidence="4" id="KW-1185">Reference proteome</keyword>
<evidence type="ECO:0000313" key="4">
    <source>
        <dbReference type="Proteomes" id="UP000612055"/>
    </source>
</evidence>
<name>A0A836BS16_9CHLO</name>
<dbReference type="EMBL" id="JAEHOE010000130">
    <property type="protein sequence ID" value="KAG2485394.1"/>
    <property type="molecule type" value="Genomic_DNA"/>
</dbReference>
<protein>
    <submittedName>
        <fullName evidence="3">Uncharacterized protein</fullName>
    </submittedName>
</protein>
<comment type="caution">
    <text evidence="3">The sequence shown here is derived from an EMBL/GenBank/DDBJ whole genome shotgun (WGS) entry which is preliminary data.</text>
</comment>
<feature type="compositionally biased region" description="Gly residues" evidence="2">
    <location>
        <begin position="340"/>
        <end position="350"/>
    </location>
</feature>
<feature type="region of interest" description="Disordered" evidence="2">
    <location>
        <begin position="112"/>
        <end position="205"/>
    </location>
</feature>
<gene>
    <name evidence="3" type="ORF">HYH03_015880</name>
</gene>
<evidence type="ECO:0000256" key="2">
    <source>
        <dbReference type="SAM" id="MobiDB-lite"/>
    </source>
</evidence>